<name>A0A9N9WXY5_PHACE</name>
<reference evidence="2" key="2">
    <citation type="submission" date="2022-10" db="EMBL/GenBank/DDBJ databases">
        <authorList>
            <consortium name="ENA_rothamsted_submissions"/>
            <consortium name="culmorum"/>
            <person name="King R."/>
        </authorList>
    </citation>
    <scope>NUCLEOTIDE SEQUENCE</scope>
</reference>
<dbReference type="AlphaFoldDB" id="A0A9N9WXY5"/>
<proteinExistence type="predicted"/>
<organism evidence="2 3">
    <name type="scientific">Phaedon cochleariae</name>
    <name type="common">Mustard beetle</name>
    <dbReference type="NCBI Taxonomy" id="80249"/>
    <lineage>
        <taxon>Eukaryota</taxon>
        <taxon>Metazoa</taxon>
        <taxon>Ecdysozoa</taxon>
        <taxon>Arthropoda</taxon>
        <taxon>Hexapoda</taxon>
        <taxon>Insecta</taxon>
        <taxon>Pterygota</taxon>
        <taxon>Neoptera</taxon>
        <taxon>Endopterygota</taxon>
        <taxon>Coleoptera</taxon>
        <taxon>Polyphaga</taxon>
        <taxon>Cucujiformia</taxon>
        <taxon>Chrysomeloidea</taxon>
        <taxon>Chrysomelidae</taxon>
        <taxon>Chrysomelinae</taxon>
        <taxon>Chrysomelini</taxon>
        <taxon>Phaedon</taxon>
    </lineage>
</organism>
<reference evidence="2" key="1">
    <citation type="submission" date="2022-01" db="EMBL/GenBank/DDBJ databases">
        <authorList>
            <person name="King R."/>
        </authorList>
    </citation>
    <scope>NUCLEOTIDE SEQUENCE</scope>
</reference>
<dbReference type="EMBL" id="OU896716">
    <property type="protein sequence ID" value="CAG9814254.1"/>
    <property type="molecule type" value="Genomic_DNA"/>
</dbReference>
<evidence type="ECO:0000313" key="2">
    <source>
        <dbReference type="EMBL" id="CAG9814254.1"/>
    </source>
</evidence>
<evidence type="ECO:0000256" key="1">
    <source>
        <dbReference type="SAM" id="MobiDB-lite"/>
    </source>
</evidence>
<feature type="region of interest" description="Disordered" evidence="1">
    <location>
        <begin position="98"/>
        <end position="172"/>
    </location>
</feature>
<accession>A0A9N9WXY5</accession>
<sequence length="172" mass="18196">MGVFVLEIAGELTFRQKAVAFVSALTPAVETIDRREAGSYPLQCRHTRTRVPFTLPPPRTTSGRVVLARHPCALRTAHPPSKLAASALAAMNPHYHPYGGGPELTSPHPPSPDSGYHGHQGAPMSNHGRMHPANGHPIGTIAPGVRGGCAPALGQPPPSPPPPVNHEQQQQQ</sequence>
<evidence type="ECO:0000313" key="3">
    <source>
        <dbReference type="Proteomes" id="UP001153737"/>
    </source>
</evidence>
<feature type="compositionally biased region" description="Pro residues" evidence="1">
    <location>
        <begin position="154"/>
        <end position="164"/>
    </location>
</feature>
<protein>
    <submittedName>
        <fullName evidence="2">Uncharacterized protein</fullName>
    </submittedName>
</protein>
<keyword evidence="3" id="KW-1185">Reference proteome</keyword>
<dbReference type="Proteomes" id="UP001153737">
    <property type="component" value="Chromosome 10"/>
</dbReference>
<dbReference type="OrthoDB" id="6352355at2759"/>
<gene>
    <name evidence="2" type="ORF">PHAECO_LOCUS1666</name>
</gene>